<dbReference type="Proteomes" id="UP001058569">
    <property type="component" value="Chromosome"/>
</dbReference>
<proteinExistence type="predicted"/>
<protein>
    <recommendedName>
        <fullName evidence="3">Transposase</fullName>
    </recommendedName>
</protein>
<reference evidence="1" key="1">
    <citation type="submission" date="2022-07" db="EMBL/GenBank/DDBJ databases">
        <title>Complete genome of Mycoplasma caviae type strain G122.</title>
        <authorList>
            <person name="Spergser J."/>
        </authorList>
    </citation>
    <scope>NUCLEOTIDE SEQUENCE</scope>
    <source>
        <strain evidence="1">G122</strain>
    </source>
</reference>
<dbReference type="EMBL" id="CP101806">
    <property type="protein sequence ID" value="UUD35038.1"/>
    <property type="molecule type" value="Genomic_DNA"/>
</dbReference>
<evidence type="ECO:0008006" key="3">
    <source>
        <dbReference type="Google" id="ProtNLM"/>
    </source>
</evidence>
<evidence type="ECO:0000313" key="1">
    <source>
        <dbReference type="EMBL" id="UUD35038.1"/>
    </source>
</evidence>
<sequence length="40" mass="5012">MQFICNEKSKKWVKRRRMFLENGQDISKIEAQFIKIYEKF</sequence>
<accession>A0ABY5IY50</accession>
<evidence type="ECO:0000313" key="2">
    <source>
        <dbReference type="Proteomes" id="UP001058569"/>
    </source>
</evidence>
<dbReference type="RefSeq" id="WP_256553161.1">
    <property type="nucleotide sequence ID" value="NZ_CP101806.1"/>
</dbReference>
<keyword evidence="2" id="KW-1185">Reference proteome</keyword>
<gene>
    <name evidence="1" type="ORF">NPA07_04505</name>
</gene>
<organism evidence="1 2">
    <name type="scientific">Mycoplasmopsis caviae</name>
    <dbReference type="NCBI Taxonomy" id="55603"/>
    <lineage>
        <taxon>Bacteria</taxon>
        <taxon>Bacillati</taxon>
        <taxon>Mycoplasmatota</taxon>
        <taxon>Mycoplasmoidales</taxon>
        <taxon>Metamycoplasmataceae</taxon>
        <taxon>Mycoplasmopsis</taxon>
    </lineage>
</organism>
<name>A0ABY5IY50_9BACT</name>